<comment type="caution">
    <text evidence="1">The sequence shown here is derived from an EMBL/GenBank/DDBJ whole genome shotgun (WGS) entry which is preliminary data.</text>
</comment>
<accession>A0ACC0MEF0</accession>
<evidence type="ECO:0000313" key="2">
    <source>
        <dbReference type="Proteomes" id="UP001062846"/>
    </source>
</evidence>
<name>A0ACC0MEF0_RHOML</name>
<protein>
    <submittedName>
        <fullName evidence="1">Uncharacterized protein</fullName>
    </submittedName>
</protein>
<gene>
    <name evidence="1" type="ORF">RHMOL_Rhmol09G0169400</name>
</gene>
<dbReference type="EMBL" id="CM046396">
    <property type="protein sequence ID" value="KAI8539279.1"/>
    <property type="molecule type" value="Genomic_DNA"/>
</dbReference>
<dbReference type="Proteomes" id="UP001062846">
    <property type="component" value="Chromosome 9"/>
</dbReference>
<proteinExistence type="predicted"/>
<organism evidence="1 2">
    <name type="scientific">Rhododendron molle</name>
    <name type="common">Chinese azalea</name>
    <name type="synonym">Azalea mollis</name>
    <dbReference type="NCBI Taxonomy" id="49168"/>
    <lineage>
        <taxon>Eukaryota</taxon>
        <taxon>Viridiplantae</taxon>
        <taxon>Streptophyta</taxon>
        <taxon>Embryophyta</taxon>
        <taxon>Tracheophyta</taxon>
        <taxon>Spermatophyta</taxon>
        <taxon>Magnoliopsida</taxon>
        <taxon>eudicotyledons</taxon>
        <taxon>Gunneridae</taxon>
        <taxon>Pentapetalae</taxon>
        <taxon>asterids</taxon>
        <taxon>Ericales</taxon>
        <taxon>Ericaceae</taxon>
        <taxon>Ericoideae</taxon>
        <taxon>Rhodoreae</taxon>
        <taxon>Rhododendron</taxon>
    </lineage>
</organism>
<sequence length="243" mass="27351">MKDFTLDISTNTPYEMHSCIYSCQELTQLKLVNRILRPPRELSDFQNVILLDFNRVTFRNNLLRTRLSRSGLLRRLTIQLCNGIGHLNIHAPNLEVLIINSKSGIDSLSPPGSPKLRFCLIALGKTMASLTRGKTPSLVGFLVELPRVSDLRLDIYFLEVDAAGLYISNQGVMIRLTPGRCKSLVVSNFGLITKSLTSIWSPCFEVMSSNSSRKILWLSSRDIEGNRRGFASSKCFYVDNMSM</sequence>
<keyword evidence="2" id="KW-1185">Reference proteome</keyword>
<evidence type="ECO:0000313" key="1">
    <source>
        <dbReference type="EMBL" id="KAI8539279.1"/>
    </source>
</evidence>
<reference evidence="1" key="1">
    <citation type="submission" date="2022-02" db="EMBL/GenBank/DDBJ databases">
        <title>Plant Genome Project.</title>
        <authorList>
            <person name="Zhang R.-G."/>
        </authorList>
    </citation>
    <scope>NUCLEOTIDE SEQUENCE</scope>
    <source>
        <strain evidence="1">AT1</strain>
    </source>
</reference>